<evidence type="ECO:0000313" key="4">
    <source>
        <dbReference type="Proteomes" id="UP000320496"/>
    </source>
</evidence>
<accession>A0A517Z6M9</accession>
<dbReference type="Proteomes" id="UP000320496">
    <property type="component" value="Chromosome"/>
</dbReference>
<keyword evidence="4" id="KW-1185">Reference proteome</keyword>
<dbReference type="OrthoDB" id="268298at2"/>
<feature type="region of interest" description="Disordered" evidence="1">
    <location>
        <begin position="1"/>
        <end position="22"/>
    </location>
</feature>
<organism evidence="3 4">
    <name type="scientific">Maioricimonas rarisocia</name>
    <dbReference type="NCBI Taxonomy" id="2528026"/>
    <lineage>
        <taxon>Bacteria</taxon>
        <taxon>Pseudomonadati</taxon>
        <taxon>Planctomycetota</taxon>
        <taxon>Planctomycetia</taxon>
        <taxon>Planctomycetales</taxon>
        <taxon>Planctomycetaceae</taxon>
        <taxon>Maioricimonas</taxon>
    </lineage>
</organism>
<evidence type="ECO:0000256" key="1">
    <source>
        <dbReference type="SAM" id="MobiDB-lite"/>
    </source>
</evidence>
<keyword evidence="2" id="KW-0812">Transmembrane</keyword>
<gene>
    <name evidence="3" type="ORF">Mal4_24660</name>
</gene>
<feature type="transmembrane region" description="Helical" evidence="2">
    <location>
        <begin position="29"/>
        <end position="49"/>
    </location>
</feature>
<proteinExistence type="predicted"/>
<dbReference type="EMBL" id="CP036275">
    <property type="protein sequence ID" value="QDU38143.1"/>
    <property type="molecule type" value="Genomic_DNA"/>
</dbReference>
<dbReference type="KEGG" id="mri:Mal4_24660"/>
<name>A0A517Z6M9_9PLAN</name>
<keyword evidence="2" id="KW-0472">Membrane</keyword>
<reference evidence="3 4" key="1">
    <citation type="submission" date="2019-02" db="EMBL/GenBank/DDBJ databases">
        <title>Deep-cultivation of Planctomycetes and their phenomic and genomic characterization uncovers novel biology.</title>
        <authorList>
            <person name="Wiegand S."/>
            <person name="Jogler M."/>
            <person name="Boedeker C."/>
            <person name="Pinto D."/>
            <person name="Vollmers J."/>
            <person name="Rivas-Marin E."/>
            <person name="Kohn T."/>
            <person name="Peeters S.H."/>
            <person name="Heuer A."/>
            <person name="Rast P."/>
            <person name="Oberbeckmann S."/>
            <person name="Bunk B."/>
            <person name="Jeske O."/>
            <person name="Meyerdierks A."/>
            <person name="Storesund J.E."/>
            <person name="Kallscheuer N."/>
            <person name="Luecker S."/>
            <person name="Lage O.M."/>
            <person name="Pohl T."/>
            <person name="Merkel B.J."/>
            <person name="Hornburger P."/>
            <person name="Mueller R.-W."/>
            <person name="Bruemmer F."/>
            <person name="Labrenz M."/>
            <person name="Spormann A.M."/>
            <person name="Op den Camp H."/>
            <person name="Overmann J."/>
            <person name="Amann R."/>
            <person name="Jetten M.S.M."/>
            <person name="Mascher T."/>
            <person name="Medema M.H."/>
            <person name="Devos D.P."/>
            <person name="Kaster A.-K."/>
            <person name="Ovreas L."/>
            <person name="Rohde M."/>
            <person name="Galperin M.Y."/>
            <person name="Jogler C."/>
        </authorList>
    </citation>
    <scope>NUCLEOTIDE SEQUENCE [LARGE SCALE GENOMIC DNA]</scope>
    <source>
        <strain evidence="3 4">Mal4</strain>
    </source>
</reference>
<sequence length="163" mass="18292">MSAADHPDASPSPAGRSPHPDEKTISGRWVVLGMLLFGILMTGSLAVYWELYTRPFRPAQEAIEATFPGSQPRVVGGRYKSHKDGNPEVLRVVTRVDFDPSADEERSRERAAQLYEIVAANVDLDEYAVLEIHLYQLLPEDELRRWALKQPLEEWQQPAAPAA</sequence>
<keyword evidence="2" id="KW-1133">Transmembrane helix</keyword>
<evidence type="ECO:0000313" key="3">
    <source>
        <dbReference type="EMBL" id="QDU38143.1"/>
    </source>
</evidence>
<protein>
    <submittedName>
        <fullName evidence="3">Uncharacterized protein</fullName>
    </submittedName>
</protein>
<dbReference type="AlphaFoldDB" id="A0A517Z6M9"/>
<dbReference type="RefSeq" id="WP_145369457.1">
    <property type="nucleotide sequence ID" value="NZ_CP036275.1"/>
</dbReference>
<evidence type="ECO:0000256" key="2">
    <source>
        <dbReference type="SAM" id="Phobius"/>
    </source>
</evidence>